<dbReference type="Gene3D" id="3.90.180.10">
    <property type="entry name" value="Medium-chain alcohol dehydrogenases, catalytic domain"/>
    <property type="match status" value="1"/>
</dbReference>
<keyword evidence="4 7" id="KW-0862">Zinc</keyword>
<evidence type="ECO:0000313" key="9">
    <source>
        <dbReference type="EMBL" id="SFJ76624.1"/>
    </source>
</evidence>
<dbReference type="EMBL" id="FOQY01000012">
    <property type="protein sequence ID" value="SFJ76624.1"/>
    <property type="molecule type" value="Genomic_DNA"/>
</dbReference>
<dbReference type="GO" id="GO:0051903">
    <property type="term" value="F:S-(hydroxymethyl)glutathione dehydrogenase [NAD(P)+] activity"/>
    <property type="evidence" value="ECO:0007669"/>
    <property type="project" value="TreeGrafter"/>
</dbReference>
<dbReference type="SMART" id="SM00829">
    <property type="entry name" value="PKS_ER"/>
    <property type="match status" value="1"/>
</dbReference>
<dbReference type="Pfam" id="PF08240">
    <property type="entry name" value="ADH_N"/>
    <property type="match status" value="1"/>
</dbReference>
<comment type="cofactor">
    <cofactor evidence="1 7">
        <name>Zn(2+)</name>
        <dbReference type="ChEBI" id="CHEBI:29105"/>
    </cofactor>
</comment>
<comment type="similarity">
    <text evidence="2 7">Belongs to the zinc-containing alcohol dehydrogenase family.</text>
</comment>
<organism evidence="9 10">
    <name type="scientific">Streptosporangium canum</name>
    <dbReference type="NCBI Taxonomy" id="324952"/>
    <lineage>
        <taxon>Bacteria</taxon>
        <taxon>Bacillati</taxon>
        <taxon>Actinomycetota</taxon>
        <taxon>Actinomycetes</taxon>
        <taxon>Streptosporangiales</taxon>
        <taxon>Streptosporangiaceae</taxon>
        <taxon>Streptosporangium</taxon>
    </lineage>
</organism>
<dbReference type="InterPro" id="IPR011032">
    <property type="entry name" value="GroES-like_sf"/>
</dbReference>
<dbReference type="InterPro" id="IPR020843">
    <property type="entry name" value="ER"/>
</dbReference>
<feature type="domain" description="Enoyl reductase (ER)" evidence="8">
    <location>
        <begin position="32"/>
        <end position="384"/>
    </location>
</feature>
<dbReference type="SUPFAM" id="SSF51735">
    <property type="entry name" value="NAD(P)-binding Rossmann-fold domains"/>
    <property type="match status" value="1"/>
</dbReference>
<dbReference type="AlphaFoldDB" id="A0A1I3TZC2"/>
<evidence type="ECO:0000256" key="3">
    <source>
        <dbReference type="ARBA" id="ARBA00022723"/>
    </source>
</evidence>
<dbReference type="PANTHER" id="PTHR43880:SF12">
    <property type="entry name" value="ALCOHOL DEHYDROGENASE CLASS-3"/>
    <property type="match status" value="1"/>
</dbReference>
<dbReference type="PANTHER" id="PTHR43880">
    <property type="entry name" value="ALCOHOL DEHYDROGENASE"/>
    <property type="match status" value="1"/>
</dbReference>
<dbReference type="GO" id="GO:0005829">
    <property type="term" value="C:cytosol"/>
    <property type="evidence" value="ECO:0007669"/>
    <property type="project" value="TreeGrafter"/>
</dbReference>
<evidence type="ECO:0000256" key="1">
    <source>
        <dbReference type="ARBA" id="ARBA00001947"/>
    </source>
</evidence>
<sequence length="387" mass="39686">MSLVPASVRSARVLGDGSGLMLMRAAVLTEFGAALEIREVEVADPGPGEVRVRIKASGVCGSDIKALDGKSPVVRRPPFVLGHESAGIVESTGAGVTGVRPGDHVIIAMNGACGRCRNCGGGRFHLCGGPARTAAIMGTMRDGTTRIKVDGADAKTMIGIGSFAEYAVVNEPMCVKIDKRAPFDTMCLLACGVVTGVGAVLNVARVTPGSSVLVVGCGGVGLNVVQGAALAGATTIIGADVAESKLKLAGEFGATHTILSGDLPRQVGEIVRGGVDYAFDVTGVPSVLGDAFAATQPGGTTVMVGSPPQGRPLTIEPGLLFASRRLMGTQGGDAAPLRDLPMLAEQYLRGRLDLDRLVSERVPLEDVNEAIRHVREGAVARSVIVFD</sequence>
<keyword evidence="10" id="KW-1185">Reference proteome</keyword>
<dbReference type="InterPro" id="IPR013154">
    <property type="entry name" value="ADH-like_N"/>
</dbReference>
<dbReference type="Gene3D" id="3.40.50.720">
    <property type="entry name" value="NAD(P)-binding Rossmann-like Domain"/>
    <property type="match status" value="1"/>
</dbReference>
<proteinExistence type="inferred from homology"/>
<protein>
    <submittedName>
        <fullName evidence="9">S-(Hydroxymethyl)glutathione dehydrogenase / alcohol dehydrogenase</fullName>
    </submittedName>
</protein>
<evidence type="ECO:0000256" key="2">
    <source>
        <dbReference type="ARBA" id="ARBA00008072"/>
    </source>
</evidence>
<dbReference type="InterPro" id="IPR002328">
    <property type="entry name" value="ADH_Zn_CS"/>
</dbReference>
<evidence type="ECO:0000313" key="10">
    <source>
        <dbReference type="Proteomes" id="UP000199111"/>
    </source>
</evidence>
<dbReference type="GO" id="GO:0046294">
    <property type="term" value="P:formaldehyde catabolic process"/>
    <property type="evidence" value="ECO:0007669"/>
    <property type="project" value="TreeGrafter"/>
</dbReference>
<evidence type="ECO:0000256" key="6">
    <source>
        <dbReference type="ARBA" id="ARBA00023027"/>
    </source>
</evidence>
<accession>A0A1I3TZC2</accession>
<dbReference type="InterPro" id="IPR013149">
    <property type="entry name" value="ADH-like_C"/>
</dbReference>
<gene>
    <name evidence="9" type="ORF">SAMN05216275_11243</name>
</gene>
<keyword evidence="5" id="KW-0560">Oxidoreductase</keyword>
<keyword evidence="3 7" id="KW-0479">Metal-binding</keyword>
<dbReference type="FunFam" id="3.40.50.720:FF:000003">
    <property type="entry name" value="S-(hydroxymethyl)glutathione dehydrogenase"/>
    <property type="match status" value="1"/>
</dbReference>
<evidence type="ECO:0000259" key="8">
    <source>
        <dbReference type="SMART" id="SM00829"/>
    </source>
</evidence>
<name>A0A1I3TZC2_9ACTN</name>
<dbReference type="PROSITE" id="PS00059">
    <property type="entry name" value="ADH_ZINC"/>
    <property type="match status" value="1"/>
</dbReference>
<dbReference type="Proteomes" id="UP000199111">
    <property type="component" value="Unassembled WGS sequence"/>
</dbReference>
<dbReference type="InterPro" id="IPR036291">
    <property type="entry name" value="NAD(P)-bd_dom_sf"/>
</dbReference>
<dbReference type="GO" id="GO:0008270">
    <property type="term" value="F:zinc ion binding"/>
    <property type="evidence" value="ECO:0007669"/>
    <property type="project" value="InterPro"/>
</dbReference>
<keyword evidence="6" id="KW-0520">NAD</keyword>
<evidence type="ECO:0000256" key="5">
    <source>
        <dbReference type="ARBA" id="ARBA00023002"/>
    </source>
</evidence>
<dbReference type="SUPFAM" id="SSF50129">
    <property type="entry name" value="GroES-like"/>
    <property type="match status" value="2"/>
</dbReference>
<reference evidence="10" key="1">
    <citation type="submission" date="2016-10" db="EMBL/GenBank/DDBJ databases">
        <authorList>
            <person name="Varghese N."/>
            <person name="Submissions S."/>
        </authorList>
    </citation>
    <scope>NUCLEOTIDE SEQUENCE [LARGE SCALE GENOMIC DNA]</scope>
    <source>
        <strain evidence="10">CGMCC 4.2126</strain>
    </source>
</reference>
<dbReference type="Pfam" id="PF00107">
    <property type="entry name" value="ADH_zinc_N"/>
    <property type="match status" value="1"/>
</dbReference>
<evidence type="ECO:0000256" key="7">
    <source>
        <dbReference type="RuleBase" id="RU361277"/>
    </source>
</evidence>
<evidence type="ECO:0000256" key="4">
    <source>
        <dbReference type="ARBA" id="ARBA00022833"/>
    </source>
</evidence>